<name>A0A9N7NAM2_STRHE</name>
<dbReference type="EMBL" id="CACSLK010027829">
    <property type="protein sequence ID" value="CAA0830465.1"/>
    <property type="molecule type" value="Genomic_DNA"/>
</dbReference>
<dbReference type="PANTHER" id="PTHR12748:SF0">
    <property type="entry name" value="ORIGIN RECOGNITION COMPLEX SUBUNIT 3"/>
    <property type="match status" value="1"/>
</dbReference>
<dbReference type="OrthoDB" id="10265211at2759"/>
<proteinExistence type="predicted"/>
<dbReference type="GO" id="GO:0005664">
    <property type="term" value="C:nuclear origin of replication recognition complex"/>
    <property type="evidence" value="ECO:0007669"/>
    <property type="project" value="InterPro"/>
</dbReference>
<accession>A0A9N7NAM2</accession>
<keyword evidence="4" id="KW-1185">Reference proteome</keyword>
<reference evidence="3" key="1">
    <citation type="submission" date="2019-12" db="EMBL/GenBank/DDBJ databases">
        <authorList>
            <person name="Scholes J."/>
        </authorList>
    </citation>
    <scope>NUCLEOTIDE SEQUENCE</scope>
</reference>
<feature type="domain" description="Origin recognition complex subunit 3 N-terminal" evidence="2">
    <location>
        <begin position="15"/>
        <end position="277"/>
    </location>
</feature>
<dbReference type="GO" id="GO:0031261">
    <property type="term" value="C:DNA replication preinitiation complex"/>
    <property type="evidence" value="ECO:0007669"/>
    <property type="project" value="TreeGrafter"/>
</dbReference>
<evidence type="ECO:0000313" key="3">
    <source>
        <dbReference type="EMBL" id="CAA0830465.1"/>
    </source>
</evidence>
<dbReference type="InterPro" id="IPR045667">
    <property type="entry name" value="ORC3_N"/>
</dbReference>
<feature type="region of interest" description="Disordered" evidence="1">
    <location>
        <begin position="34"/>
        <end position="55"/>
    </location>
</feature>
<dbReference type="PANTHER" id="PTHR12748">
    <property type="entry name" value="ORIGIN RECOGNITION COMPLEX SUBUNIT 3"/>
    <property type="match status" value="1"/>
</dbReference>
<dbReference type="InterPro" id="IPR020795">
    <property type="entry name" value="ORC3"/>
</dbReference>
<dbReference type="GO" id="GO:0006270">
    <property type="term" value="P:DNA replication initiation"/>
    <property type="evidence" value="ECO:0007669"/>
    <property type="project" value="TreeGrafter"/>
</dbReference>
<protein>
    <submittedName>
        <fullName evidence="3">Origin of replication complex subunit 3</fullName>
    </submittedName>
</protein>
<dbReference type="GO" id="GO:0005656">
    <property type="term" value="C:nuclear pre-replicative complex"/>
    <property type="evidence" value="ECO:0007669"/>
    <property type="project" value="TreeGrafter"/>
</dbReference>
<evidence type="ECO:0000259" key="2">
    <source>
        <dbReference type="Pfam" id="PF07034"/>
    </source>
</evidence>
<dbReference type="AlphaFoldDB" id="A0A9N7NAM2"/>
<dbReference type="Proteomes" id="UP001153555">
    <property type="component" value="Unassembled WGS sequence"/>
</dbReference>
<dbReference type="Pfam" id="PF07034">
    <property type="entry name" value="ORC3_N"/>
    <property type="match status" value="1"/>
</dbReference>
<dbReference type="GO" id="GO:0003688">
    <property type="term" value="F:DNA replication origin binding"/>
    <property type="evidence" value="ECO:0007669"/>
    <property type="project" value="TreeGrafter"/>
</dbReference>
<dbReference type="CDD" id="cd20704">
    <property type="entry name" value="Orc3"/>
    <property type="match status" value="1"/>
</dbReference>
<evidence type="ECO:0000313" key="4">
    <source>
        <dbReference type="Proteomes" id="UP001153555"/>
    </source>
</evidence>
<evidence type="ECO:0000256" key="1">
    <source>
        <dbReference type="SAM" id="MobiDB-lite"/>
    </source>
</evidence>
<sequence>MAPAADPQSSSSLPTAENNLQPFFVLHKASPRKCTGKTRRRIDLSPQKSDGRADISDKNLPLETFKCLWSKTESIIKEVLRNLNADVFDDICKWLHASFDAIRACRALNLGSATRPYPIMNGASNASAISFRQIFTALLFTKNMEFVDDILAFEDLGVHLRSNGCYVAKLTSSEFSAKNGVGGCLRTLLRQFLMLGVDAPDMSILASWYSEQDEKPLVVIIEDVERCCGSVLKDFIVMLREWVVKVPVILILGVATTFDALRNTLSSNTLSDLSISFKRDGRNPLFLT</sequence>
<comment type="caution">
    <text evidence="3">The sequence shown here is derived from an EMBL/GenBank/DDBJ whole genome shotgun (WGS) entry which is preliminary data.</text>
</comment>
<gene>
    <name evidence="3" type="ORF">SHERM_25886</name>
</gene>
<organism evidence="3 4">
    <name type="scientific">Striga hermonthica</name>
    <name type="common">Purple witchweed</name>
    <name type="synonym">Buchnera hermonthica</name>
    <dbReference type="NCBI Taxonomy" id="68872"/>
    <lineage>
        <taxon>Eukaryota</taxon>
        <taxon>Viridiplantae</taxon>
        <taxon>Streptophyta</taxon>
        <taxon>Embryophyta</taxon>
        <taxon>Tracheophyta</taxon>
        <taxon>Spermatophyta</taxon>
        <taxon>Magnoliopsida</taxon>
        <taxon>eudicotyledons</taxon>
        <taxon>Gunneridae</taxon>
        <taxon>Pentapetalae</taxon>
        <taxon>asterids</taxon>
        <taxon>lamiids</taxon>
        <taxon>Lamiales</taxon>
        <taxon>Orobanchaceae</taxon>
        <taxon>Buchnereae</taxon>
        <taxon>Striga</taxon>
    </lineage>
</organism>